<dbReference type="Pfam" id="PF16263">
    <property type="entry name" value="DUF4917"/>
    <property type="match status" value="1"/>
</dbReference>
<proteinExistence type="predicted"/>
<evidence type="ECO:0000313" key="1">
    <source>
        <dbReference type="EMBL" id="SEB81251.1"/>
    </source>
</evidence>
<dbReference type="RefSeq" id="WP_060925908.1">
    <property type="nucleotide sequence ID" value="NZ_FNSQ01000005.1"/>
</dbReference>
<reference evidence="2" key="1">
    <citation type="submission" date="2016-10" db="EMBL/GenBank/DDBJ databases">
        <authorList>
            <person name="Varghese N."/>
            <person name="Submissions S."/>
        </authorList>
    </citation>
    <scope>NUCLEOTIDE SEQUENCE [LARGE SCALE GENOMIC DNA]</scope>
    <source>
        <strain evidence="2">DSM 16089</strain>
    </source>
</reference>
<dbReference type="InterPro" id="IPR032581">
    <property type="entry name" value="DUF4917"/>
</dbReference>
<dbReference type="Proteomes" id="UP000183750">
    <property type="component" value="Unassembled WGS sequence"/>
</dbReference>
<dbReference type="EMBL" id="FNSQ01000005">
    <property type="protein sequence ID" value="SEB81251.1"/>
    <property type="molecule type" value="Genomic_DNA"/>
</dbReference>
<protein>
    <recommendedName>
        <fullName evidence="3">DUF4917 domain-containing protein</fullName>
    </recommendedName>
</protein>
<dbReference type="OrthoDB" id="828244at2"/>
<keyword evidence="2" id="KW-1185">Reference proteome</keyword>
<evidence type="ECO:0000313" key="2">
    <source>
        <dbReference type="Proteomes" id="UP000183750"/>
    </source>
</evidence>
<dbReference type="AlphaFoldDB" id="A0A1H4MDU1"/>
<sequence>MVRIRTFDEALAHAEEHTDVASLLLGNGFSIDYAPEIFHYESLAAEASLSGLSVTKQELFEALGSSNFEVVIDRLRAAAALEIVYGGSTERASTMKADARVVRNGLADVLADRHPARAQHLEDDEITHARLFLSHFTNIFTLNYDLLLYWALMAREYGSRVPTKDGFGWVSGRDRRLVWSSNPSRTQRVFFLHGALHLFVEDHRLYKLSYNENGPIIRSLRQRLSRGEYPLVVTEGTREEKEARIGKSAYLRFGIARFRELGGSLFIHGASLSPNDDHIIEHLESAESDVVALYVGIHGDPEAGAAREVVARAKEIVRRRRAEGGRRLKLKFYDASSAKVWREG</sequence>
<organism evidence="1 2">
    <name type="scientific">Microbacterium hydrocarbonoxydans</name>
    <dbReference type="NCBI Taxonomy" id="273678"/>
    <lineage>
        <taxon>Bacteria</taxon>
        <taxon>Bacillati</taxon>
        <taxon>Actinomycetota</taxon>
        <taxon>Actinomycetes</taxon>
        <taxon>Micrococcales</taxon>
        <taxon>Microbacteriaceae</taxon>
        <taxon>Microbacterium</taxon>
    </lineage>
</organism>
<accession>A0A1H4MDU1</accession>
<evidence type="ECO:0008006" key="3">
    <source>
        <dbReference type="Google" id="ProtNLM"/>
    </source>
</evidence>
<gene>
    <name evidence="1" type="ORF">SAMN04489807_2114</name>
</gene>
<name>A0A1H4MDU1_9MICO</name>